<organism evidence="2 3">
    <name type="scientific">Austropuccinia psidii MF-1</name>
    <dbReference type="NCBI Taxonomy" id="1389203"/>
    <lineage>
        <taxon>Eukaryota</taxon>
        <taxon>Fungi</taxon>
        <taxon>Dikarya</taxon>
        <taxon>Basidiomycota</taxon>
        <taxon>Pucciniomycotina</taxon>
        <taxon>Pucciniomycetes</taxon>
        <taxon>Pucciniales</taxon>
        <taxon>Sphaerophragmiaceae</taxon>
        <taxon>Austropuccinia</taxon>
    </lineage>
</organism>
<proteinExistence type="predicted"/>
<comment type="caution">
    <text evidence="2">The sequence shown here is derived from an EMBL/GenBank/DDBJ whole genome shotgun (WGS) entry which is preliminary data.</text>
</comment>
<evidence type="ECO:0000256" key="1">
    <source>
        <dbReference type="SAM" id="MobiDB-lite"/>
    </source>
</evidence>
<gene>
    <name evidence="2" type="ORF">O181_051788</name>
</gene>
<feature type="compositionally biased region" description="Polar residues" evidence="1">
    <location>
        <begin position="26"/>
        <end position="40"/>
    </location>
</feature>
<reference evidence="2" key="1">
    <citation type="submission" date="2021-03" db="EMBL/GenBank/DDBJ databases">
        <title>Draft genome sequence of rust myrtle Austropuccinia psidii MF-1, a brazilian biotype.</title>
        <authorList>
            <person name="Quecine M.C."/>
            <person name="Pachon D.M.R."/>
            <person name="Bonatelli M.L."/>
            <person name="Correr F.H."/>
            <person name="Franceschini L.M."/>
            <person name="Leite T.F."/>
            <person name="Margarido G.R.A."/>
            <person name="Almeida C.A."/>
            <person name="Ferrarezi J.A."/>
            <person name="Labate C.A."/>
        </authorList>
    </citation>
    <scope>NUCLEOTIDE SEQUENCE</scope>
    <source>
        <strain evidence="2">MF-1</strain>
    </source>
</reference>
<sequence>MPQTRSGARYNPSGSSQKGYRLDYGRSQSVTEGQQSVNESKTNKLCSYAADNTVLPSNRVETATRSLSGHIQSQPEGLQQCIAAQNIPDPCRSVEKLH</sequence>
<evidence type="ECO:0000313" key="3">
    <source>
        <dbReference type="Proteomes" id="UP000765509"/>
    </source>
</evidence>
<protein>
    <submittedName>
        <fullName evidence="2">Uncharacterized protein</fullName>
    </submittedName>
</protein>
<dbReference type="EMBL" id="AVOT02022578">
    <property type="protein sequence ID" value="MBW0512073.1"/>
    <property type="molecule type" value="Genomic_DNA"/>
</dbReference>
<feature type="compositionally biased region" description="Polar residues" evidence="1">
    <location>
        <begin position="1"/>
        <end position="18"/>
    </location>
</feature>
<accession>A0A9Q3E1H9</accession>
<keyword evidence="3" id="KW-1185">Reference proteome</keyword>
<dbReference type="AlphaFoldDB" id="A0A9Q3E1H9"/>
<evidence type="ECO:0000313" key="2">
    <source>
        <dbReference type="EMBL" id="MBW0512073.1"/>
    </source>
</evidence>
<name>A0A9Q3E1H9_9BASI</name>
<dbReference type="Proteomes" id="UP000765509">
    <property type="component" value="Unassembled WGS sequence"/>
</dbReference>
<feature type="region of interest" description="Disordered" evidence="1">
    <location>
        <begin position="1"/>
        <end position="40"/>
    </location>
</feature>